<dbReference type="InterPro" id="IPR019734">
    <property type="entry name" value="TPR_rpt"/>
</dbReference>
<protein>
    <submittedName>
        <fullName evidence="1">Uncharacterized protein</fullName>
    </submittedName>
</protein>
<dbReference type="SUPFAM" id="SSF48452">
    <property type="entry name" value="TPR-like"/>
    <property type="match status" value="1"/>
</dbReference>
<dbReference type="Proteomes" id="UP000019426">
    <property type="component" value="Chromosome M2/40_rep1"/>
</dbReference>
<proteinExistence type="predicted"/>
<dbReference type="EMBL" id="HG917868">
    <property type="protein sequence ID" value="CDM68302.1"/>
    <property type="molecule type" value="Genomic_DNA"/>
</dbReference>
<dbReference type="Gene3D" id="1.25.40.10">
    <property type="entry name" value="Tetratricopeptide repeat domain"/>
    <property type="match status" value="4"/>
</dbReference>
<dbReference type="AlphaFoldDB" id="W6S1W5"/>
<evidence type="ECO:0000313" key="1">
    <source>
        <dbReference type="EMBL" id="CDM68302.1"/>
    </source>
</evidence>
<name>W6S1W5_9CLOT</name>
<dbReference type="InterPro" id="IPR011990">
    <property type="entry name" value="TPR-like_helical_dom_sf"/>
</dbReference>
<sequence length="417" mass="49880">MDEKMEIVDLFIQFNKYDLALETLQDISEYQPTKEVFLKISKVYEYMKKYDESLYILKSLIKRGEDDPLIYFKIATLYQKKKDISTCFEYLSLAIEKGYNSEYIFYYKGLIYEDQNKLGHALNYYDRSLRKNKSFISSRYRKYLIYLKTNRYNECEEELRKMIKYNGDEYDGYHLLFTFLMNMKRSNEAIDILNSAIEVLGKDTIIMLDYAKYYMYINEYDKSINIINSIPKDNIYYSDFSIVRAKIMALKEDYDEAIKILMEDSVYNEENSEIVYLVGMYSIKLKNYSMAERFLGFLNEVENSNSEFVWFGLYILGYAIKAQDKEKSIKYFNKLEEKYKLLSISNPYEIRIMILRIMVMIELQQYDEAITYSEGIIKITTVDEVKELNTLAKELKNKRDTVEDEKIIDVVNSILER</sequence>
<keyword evidence="2" id="KW-1185">Reference proteome</keyword>
<dbReference type="KEGG" id="clt:CM240_1138"/>
<dbReference type="PANTHER" id="PTHR12558">
    <property type="entry name" value="CELL DIVISION CYCLE 16,23,27"/>
    <property type="match status" value="1"/>
</dbReference>
<dbReference type="HOGENOM" id="CLU_658408_0_0_9"/>
<dbReference type="OrthoDB" id="2048996at2"/>
<evidence type="ECO:0000313" key="2">
    <source>
        <dbReference type="Proteomes" id="UP000019426"/>
    </source>
</evidence>
<reference evidence="1 2" key="1">
    <citation type="submission" date="2013-11" db="EMBL/GenBank/DDBJ databases">
        <title>Complete genome sequence of Clostridum sp. M2/40.</title>
        <authorList>
            <person name="Wibberg D."/>
            <person name="Puehler A."/>
            <person name="Schlueter A."/>
        </authorList>
    </citation>
    <scope>NUCLEOTIDE SEQUENCE [LARGE SCALE GENOMIC DNA]</scope>
    <source>
        <strain evidence="2">M2/40</strain>
    </source>
</reference>
<gene>
    <name evidence="1" type="ORF">CM240_1138</name>
</gene>
<accession>W6S1W5</accession>
<dbReference type="SMART" id="SM00028">
    <property type="entry name" value="TPR"/>
    <property type="match status" value="4"/>
</dbReference>
<dbReference type="STRING" id="1216932.CM240_1138"/>
<dbReference type="PANTHER" id="PTHR12558:SF13">
    <property type="entry name" value="CELL DIVISION CYCLE PROTEIN 27 HOMOLOG"/>
    <property type="match status" value="1"/>
</dbReference>
<organism evidence="1 2">
    <name type="scientific">Clostridium bornimense</name>
    <dbReference type="NCBI Taxonomy" id="1216932"/>
    <lineage>
        <taxon>Bacteria</taxon>
        <taxon>Bacillati</taxon>
        <taxon>Bacillota</taxon>
        <taxon>Clostridia</taxon>
        <taxon>Eubacteriales</taxon>
        <taxon>Clostridiaceae</taxon>
        <taxon>Clostridium</taxon>
    </lineage>
</organism>
<dbReference type="Pfam" id="PF13174">
    <property type="entry name" value="TPR_6"/>
    <property type="match status" value="1"/>
</dbReference>
<dbReference type="RefSeq" id="WP_044037261.1">
    <property type="nucleotide sequence ID" value="NZ_HG917868.1"/>
</dbReference>
<dbReference type="PATRIC" id="fig|1216932.3.peg.1128"/>